<reference evidence="1" key="1">
    <citation type="submission" date="2018-07" db="EMBL/GenBank/DDBJ databases">
        <authorList>
            <consortium name="Genoscope - CEA"/>
            <person name="William W."/>
        </authorList>
    </citation>
    <scope>NUCLEOTIDE SEQUENCE</scope>
    <source>
        <strain evidence="1">IK1</strain>
    </source>
</reference>
<name>A0A653AAC7_UNCDX</name>
<organism evidence="1">
    <name type="scientific">Uncultured Desulfatiglans sp</name>
    <dbReference type="NCBI Taxonomy" id="1748965"/>
    <lineage>
        <taxon>Bacteria</taxon>
        <taxon>Pseudomonadati</taxon>
        <taxon>Thermodesulfobacteriota</taxon>
        <taxon>Desulfobacteria</taxon>
        <taxon>Desulfatiglandales</taxon>
        <taxon>Desulfatiglandaceae</taxon>
        <taxon>Desulfatiglans</taxon>
        <taxon>environmental samples</taxon>
    </lineage>
</organism>
<gene>
    <name evidence="1" type="ORF">TRIP_B350158</name>
</gene>
<proteinExistence type="predicted"/>
<evidence type="ECO:0000313" key="1">
    <source>
        <dbReference type="EMBL" id="VBB45017.1"/>
    </source>
</evidence>
<accession>A0A653AAC7</accession>
<sequence length="209" mass="23725">MKLHPIHAMGISAYCSDMIIDPYDLDTVYLMSICGYQATVKGILANLLEDYGVSIDIGGHEYYLARSGFSYKTRLKKLPSGLVHAVVFPLTALPEKEGEKENDFCVFREGNGDVLGLFFRHLDEKTEIPLHPSWANWLWETFMEQEGWLLELKTLAGTYCGYSFTFNPGQLHDIISEAIRKKVPEIIQCMKWRGGEENGKSDFAQGFLE</sequence>
<dbReference type="EMBL" id="UPXX01000029">
    <property type="protein sequence ID" value="VBB45017.1"/>
    <property type="molecule type" value="Genomic_DNA"/>
</dbReference>
<dbReference type="AlphaFoldDB" id="A0A653AAC7"/>
<protein>
    <submittedName>
        <fullName evidence="1">Uncharacterized protein</fullName>
    </submittedName>
</protein>